<name>A0A6A5VYC4_9PLEO</name>
<dbReference type="InterPro" id="IPR002401">
    <property type="entry name" value="Cyt_P450_E_grp-I"/>
</dbReference>
<evidence type="ECO:0000313" key="3">
    <source>
        <dbReference type="Proteomes" id="UP000800036"/>
    </source>
</evidence>
<dbReference type="InterPro" id="IPR050121">
    <property type="entry name" value="Cytochrome_P450_monoxygenase"/>
</dbReference>
<sequence length="447" mass="51549">MSLFVTFSASCAVVWLARAVLRLYFHPLSTYPGSRIAAIAPSWYEWYWNYYHNGELIFEIERQHSALGPVVRIGVNELHINDPEIFLEMTKAGSKFTKVSKLYSVISFPGTSIGFIDPTGHCIRRQVLTPAFSPARVRELAPMIQNKVNTLVQRIQTTNAAHPKTPLDAFTFDLISTIVLGQDFKCVGHPLYKNEFVEQLHKAFDMGWTWTAFPNLTRLSMMLPDWLSKTVFPIPILFFKEAYQNRLHEWTQDPGMMRSVVIDMLMDPNLSKDHSVLTPQQLNDEVIMLLTAGNDTTSNSMILGIYQICRNPAVYERLQKELLAQFPHKYAEIDLEDCKRLPYLNAFIREVLRFSSPIPGRLPRIVPSEGFRLYDKLLPSGIVLHTSAYMLNRHSEVWANPHVFDYLMFANLFCRFDVAIYDTLDVDIQWIDLILSCSKLRIDFRDI</sequence>
<accession>A0A6A5VYC4</accession>
<dbReference type="EMBL" id="ML976657">
    <property type="protein sequence ID" value="KAF1979896.1"/>
    <property type="molecule type" value="Genomic_DNA"/>
</dbReference>
<dbReference type="GO" id="GO:0016705">
    <property type="term" value="F:oxidoreductase activity, acting on paired donors, with incorporation or reduction of molecular oxygen"/>
    <property type="evidence" value="ECO:0007669"/>
    <property type="project" value="InterPro"/>
</dbReference>
<organism evidence="2 3">
    <name type="scientific">Bimuria novae-zelandiae CBS 107.79</name>
    <dbReference type="NCBI Taxonomy" id="1447943"/>
    <lineage>
        <taxon>Eukaryota</taxon>
        <taxon>Fungi</taxon>
        <taxon>Dikarya</taxon>
        <taxon>Ascomycota</taxon>
        <taxon>Pezizomycotina</taxon>
        <taxon>Dothideomycetes</taxon>
        <taxon>Pleosporomycetidae</taxon>
        <taxon>Pleosporales</taxon>
        <taxon>Massarineae</taxon>
        <taxon>Didymosphaeriaceae</taxon>
        <taxon>Bimuria</taxon>
    </lineage>
</organism>
<keyword evidence="3" id="KW-1185">Reference proteome</keyword>
<reference evidence="2" key="1">
    <citation type="journal article" date="2020" name="Stud. Mycol.">
        <title>101 Dothideomycetes genomes: a test case for predicting lifestyles and emergence of pathogens.</title>
        <authorList>
            <person name="Haridas S."/>
            <person name="Albert R."/>
            <person name="Binder M."/>
            <person name="Bloem J."/>
            <person name="Labutti K."/>
            <person name="Salamov A."/>
            <person name="Andreopoulos B."/>
            <person name="Baker S."/>
            <person name="Barry K."/>
            <person name="Bills G."/>
            <person name="Bluhm B."/>
            <person name="Cannon C."/>
            <person name="Castanera R."/>
            <person name="Culley D."/>
            <person name="Daum C."/>
            <person name="Ezra D."/>
            <person name="Gonzalez J."/>
            <person name="Henrissat B."/>
            <person name="Kuo A."/>
            <person name="Liang C."/>
            <person name="Lipzen A."/>
            <person name="Lutzoni F."/>
            <person name="Magnuson J."/>
            <person name="Mondo S."/>
            <person name="Nolan M."/>
            <person name="Ohm R."/>
            <person name="Pangilinan J."/>
            <person name="Park H.-J."/>
            <person name="Ramirez L."/>
            <person name="Alfaro M."/>
            <person name="Sun H."/>
            <person name="Tritt A."/>
            <person name="Yoshinaga Y."/>
            <person name="Zwiers L.-H."/>
            <person name="Turgeon B."/>
            <person name="Goodwin S."/>
            <person name="Spatafora J."/>
            <person name="Crous P."/>
            <person name="Grigoriev I."/>
        </authorList>
    </citation>
    <scope>NUCLEOTIDE SEQUENCE</scope>
    <source>
        <strain evidence="2">CBS 107.79</strain>
    </source>
</reference>
<evidence type="ECO:0000313" key="2">
    <source>
        <dbReference type="EMBL" id="KAF1979896.1"/>
    </source>
</evidence>
<evidence type="ECO:0000256" key="1">
    <source>
        <dbReference type="ARBA" id="ARBA00010617"/>
    </source>
</evidence>
<dbReference type="GO" id="GO:0020037">
    <property type="term" value="F:heme binding"/>
    <property type="evidence" value="ECO:0007669"/>
    <property type="project" value="InterPro"/>
</dbReference>
<dbReference type="Gene3D" id="1.10.630.10">
    <property type="entry name" value="Cytochrome P450"/>
    <property type="match status" value="1"/>
</dbReference>
<dbReference type="GO" id="GO:0004497">
    <property type="term" value="F:monooxygenase activity"/>
    <property type="evidence" value="ECO:0007669"/>
    <property type="project" value="InterPro"/>
</dbReference>
<dbReference type="PANTHER" id="PTHR24305">
    <property type="entry name" value="CYTOCHROME P450"/>
    <property type="match status" value="1"/>
</dbReference>
<dbReference type="Pfam" id="PF00067">
    <property type="entry name" value="p450"/>
    <property type="match status" value="1"/>
</dbReference>
<dbReference type="OrthoDB" id="3945418at2759"/>
<dbReference type="PRINTS" id="PR00463">
    <property type="entry name" value="EP450I"/>
</dbReference>
<comment type="similarity">
    <text evidence="1">Belongs to the cytochrome P450 family.</text>
</comment>
<dbReference type="PANTHER" id="PTHR24305:SF166">
    <property type="entry name" value="CYTOCHROME P450 12A4, MITOCHONDRIAL-RELATED"/>
    <property type="match status" value="1"/>
</dbReference>
<gene>
    <name evidence="2" type="ORF">BU23DRAFT_445884</name>
</gene>
<protein>
    <submittedName>
        <fullName evidence="2">Cytochrome P450</fullName>
    </submittedName>
</protein>
<dbReference type="Proteomes" id="UP000800036">
    <property type="component" value="Unassembled WGS sequence"/>
</dbReference>
<dbReference type="GO" id="GO:0005506">
    <property type="term" value="F:iron ion binding"/>
    <property type="evidence" value="ECO:0007669"/>
    <property type="project" value="InterPro"/>
</dbReference>
<dbReference type="AlphaFoldDB" id="A0A6A5VYC4"/>
<proteinExistence type="inferred from homology"/>
<dbReference type="InterPro" id="IPR001128">
    <property type="entry name" value="Cyt_P450"/>
</dbReference>
<dbReference type="SUPFAM" id="SSF48264">
    <property type="entry name" value="Cytochrome P450"/>
    <property type="match status" value="1"/>
</dbReference>
<dbReference type="InterPro" id="IPR036396">
    <property type="entry name" value="Cyt_P450_sf"/>
</dbReference>